<evidence type="ECO:0000256" key="7">
    <source>
        <dbReference type="ARBA" id="ARBA00022741"/>
    </source>
</evidence>
<dbReference type="GO" id="GO:0046872">
    <property type="term" value="F:metal ion binding"/>
    <property type="evidence" value="ECO:0007669"/>
    <property type="project" value="InterPro"/>
</dbReference>
<keyword evidence="8" id="KW-0276">Fatty acid metabolism</keyword>
<evidence type="ECO:0000259" key="15">
    <source>
        <dbReference type="PROSITE" id="PS50979"/>
    </source>
</evidence>
<keyword evidence="11" id="KW-0092">Biotin</keyword>
<dbReference type="InterPro" id="IPR005479">
    <property type="entry name" value="CPAse_ATP-bd"/>
</dbReference>
<keyword evidence="10" id="KW-0443">Lipid metabolism</keyword>
<keyword evidence="17" id="KW-1185">Reference proteome</keyword>
<dbReference type="InterPro" id="IPR016185">
    <property type="entry name" value="PreATP-grasp_dom_sf"/>
</dbReference>
<comment type="subunit">
    <text evidence="3">Acetyl-CoA carboxylase is a heterohexamer of biotin carboxyl carrier protein, biotin carboxylase and the two subunits of carboxyl transferase in a 2:2 complex.</text>
</comment>
<dbReference type="GO" id="GO:0005524">
    <property type="term" value="F:ATP binding"/>
    <property type="evidence" value="ECO:0007669"/>
    <property type="project" value="UniProtKB-UniRule"/>
</dbReference>
<dbReference type="SUPFAM" id="SSF52440">
    <property type="entry name" value="PreATP-grasp domain"/>
    <property type="match status" value="1"/>
</dbReference>
<keyword evidence="6" id="KW-0436">Ligase</keyword>
<keyword evidence="7 13" id="KW-0547">Nucleotide-binding</keyword>
<dbReference type="PANTHER" id="PTHR18866:SF33">
    <property type="entry name" value="METHYLCROTONOYL-COA CARBOXYLASE SUBUNIT ALPHA, MITOCHONDRIAL-RELATED"/>
    <property type="match status" value="1"/>
</dbReference>
<dbReference type="FunFam" id="3.40.50.20:FF:000010">
    <property type="entry name" value="Propionyl-CoA carboxylase subunit alpha"/>
    <property type="match status" value="1"/>
</dbReference>
<evidence type="ECO:0000256" key="12">
    <source>
        <dbReference type="ARBA" id="ARBA00048600"/>
    </source>
</evidence>
<dbReference type="InterPro" id="IPR005481">
    <property type="entry name" value="BC-like_N"/>
</dbReference>
<dbReference type="EC" id="6.3.4.14" evidence="4"/>
<dbReference type="InterPro" id="IPR005482">
    <property type="entry name" value="Biotin_COase_C"/>
</dbReference>
<comment type="pathway">
    <text evidence="2">Lipid metabolism; malonyl-CoA biosynthesis; malonyl-CoA from acetyl-CoA: step 1/1.</text>
</comment>
<accession>A0A495AC94</accession>
<dbReference type="RefSeq" id="WP_121202665.1">
    <property type="nucleotide sequence ID" value="NZ_RBZP01000001.1"/>
</dbReference>
<evidence type="ECO:0000256" key="11">
    <source>
        <dbReference type="ARBA" id="ARBA00023267"/>
    </source>
</evidence>
<dbReference type="PROSITE" id="PS50979">
    <property type="entry name" value="BC"/>
    <property type="match status" value="1"/>
</dbReference>
<evidence type="ECO:0000256" key="2">
    <source>
        <dbReference type="ARBA" id="ARBA00004956"/>
    </source>
</evidence>
<gene>
    <name evidence="16" type="ORF">D8M06_01910</name>
</gene>
<evidence type="ECO:0000259" key="14">
    <source>
        <dbReference type="PROSITE" id="PS50975"/>
    </source>
</evidence>
<dbReference type="OrthoDB" id="9807469at2"/>
<evidence type="ECO:0000256" key="5">
    <source>
        <dbReference type="ARBA" id="ARBA00022516"/>
    </source>
</evidence>
<reference evidence="16 17" key="1">
    <citation type="journal article" date="2016" name="Int. J. Syst. Evol. Microbiol.">
        <title>Oceanobacillus halophilus sp. nov., a novel moderately halophilic bacterium from a hypersaline lake.</title>
        <authorList>
            <person name="Amoozegar M.A."/>
            <person name="Bagheri M."/>
            <person name="Makhdoumi A."/>
            <person name="Nikou M.M."/>
            <person name="Fazeli S.A.S."/>
            <person name="Schumann P."/>
            <person name="Sproer C."/>
            <person name="Sanchez-Porro C."/>
            <person name="Ventosa A."/>
        </authorList>
    </citation>
    <scope>NUCLEOTIDE SEQUENCE [LARGE SCALE GENOMIC DNA]</scope>
    <source>
        <strain evidence="16 17">DSM 23996</strain>
    </source>
</reference>
<dbReference type="Pfam" id="PF00289">
    <property type="entry name" value="Biotin_carb_N"/>
    <property type="match status" value="1"/>
</dbReference>
<evidence type="ECO:0000313" key="17">
    <source>
        <dbReference type="Proteomes" id="UP000269301"/>
    </source>
</evidence>
<evidence type="ECO:0000256" key="10">
    <source>
        <dbReference type="ARBA" id="ARBA00023160"/>
    </source>
</evidence>
<dbReference type="Proteomes" id="UP000269301">
    <property type="component" value="Unassembled WGS sequence"/>
</dbReference>
<dbReference type="PANTHER" id="PTHR18866">
    <property type="entry name" value="CARBOXYLASE:PYRUVATE/ACETYL-COA/PROPIONYL-COA CARBOXYLASE"/>
    <property type="match status" value="1"/>
</dbReference>
<evidence type="ECO:0000256" key="8">
    <source>
        <dbReference type="ARBA" id="ARBA00022832"/>
    </source>
</evidence>
<comment type="catalytic activity">
    <reaction evidence="12">
        <text>N(6)-biotinyl-L-lysyl-[protein] + hydrogencarbonate + ATP = N(6)-carboxybiotinyl-L-lysyl-[protein] + ADP + phosphate + H(+)</text>
        <dbReference type="Rhea" id="RHEA:13501"/>
        <dbReference type="Rhea" id="RHEA-COMP:10505"/>
        <dbReference type="Rhea" id="RHEA-COMP:10506"/>
        <dbReference type="ChEBI" id="CHEBI:15378"/>
        <dbReference type="ChEBI" id="CHEBI:17544"/>
        <dbReference type="ChEBI" id="CHEBI:30616"/>
        <dbReference type="ChEBI" id="CHEBI:43474"/>
        <dbReference type="ChEBI" id="CHEBI:83144"/>
        <dbReference type="ChEBI" id="CHEBI:83145"/>
        <dbReference type="ChEBI" id="CHEBI:456216"/>
        <dbReference type="EC" id="6.3.4.14"/>
    </reaction>
</comment>
<dbReference type="PROSITE" id="PS50975">
    <property type="entry name" value="ATP_GRASP"/>
    <property type="match status" value="1"/>
</dbReference>
<evidence type="ECO:0000256" key="3">
    <source>
        <dbReference type="ARBA" id="ARBA00011750"/>
    </source>
</evidence>
<evidence type="ECO:0000313" key="16">
    <source>
        <dbReference type="EMBL" id="RKQ37586.1"/>
    </source>
</evidence>
<name>A0A495AC94_9BACI</name>
<dbReference type="InterPro" id="IPR011764">
    <property type="entry name" value="Biotin_carboxylation_dom"/>
</dbReference>
<dbReference type="GO" id="GO:0004075">
    <property type="term" value="F:biotin carboxylase activity"/>
    <property type="evidence" value="ECO:0007669"/>
    <property type="project" value="UniProtKB-EC"/>
</dbReference>
<evidence type="ECO:0000256" key="9">
    <source>
        <dbReference type="ARBA" id="ARBA00022840"/>
    </source>
</evidence>
<keyword evidence="10" id="KW-0275">Fatty acid biosynthesis</keyword>
<dbReference type="SUPFAM" id="SSF56059">
    <property type="entry name" value="Glutathione synthetase ATP-binding domain-like"/>
    <property type="match status" value="1"/>
</dbReference>
<organism evidence="16 17">
    <name type="scientific">Oceanobacillus halophilus</name>
    <dbReference type="NCBI Taxonomy" id="930130"/>
    <lineage>
        <taxon>Bacteria</taxon>
        <taxon>Bacillati</taxon>
        <taxon>Bacillota</taxon>
        <taxon>Bacilli</taxon>
        <taxon>Bacillales</taxon>
        <taxon>Bacillaceae</taxon>
        <taxon>Oceanobacillus</taxon>
    </lineage>
</organism>
<evidence type="ECO:0000256" key="4">
    <source>
        <dbReference type="ARBA" id="ARBA00013263"/>
    </source>
</evidence>
<dbReference type="PROSITE" id="PS00866">
    <property type="entry name" value="CPSASE_1"/>
    <property type="match status" value="1"/>
</dbReference>
<dbReference type="PROSITE" id="PS00867">
    <property type="entry name" value="CPSASE_2"/>
    <property type="match status" value="1"/>
</dbReference>
<evidence type="ECO:0000256" key="6">
    <source>
        <dbReference type="ARBA" id="ARBA00022598"/>
    </source>
</evidence>
<feature type="domain" description="Biotin carboxylation" evidence="15">
    <location>
        <begin position="1"/>
        <end position="445"/>
    </location>
</feature>
<dbReference type="NCBIfam" id="NF006367">
    <property type="entry name" value="PRK08591.1"/>
    <property type="match status" value="1"/>
</dbReference>
<dbReference type="SMART" id="SM00878">
    <property type="entry name" value="Biotin_carb_C"/>
    <property type="match status" value="1"/>
</dbReference>
<dbReference type="FunFam" id="3.30.470.20:FF:000028">
    <property type="entry name" value="Methylcrotonoyl-CoA carboxylase subunit alpha, mitochondrial"/>
    <property type="match status" value="1"/>
</dbReference>
<evidence type="ECO:0000256" key="13">
    <source>
        <dbReference type="PROSITE-ProRule" id="PRU00409"/>
    </source>
</evidence>
<dbReference type="AlphaFoldDB" id="A0A495AC94"/>
<keyword evidence="9 13" id="KW-0067">ATP-binding</keyword>
<dbReference type="InterPro" id="IPR050856">
    <property type="entry name" value="Biotin_carboxylase_complex"/>
</dbReference>
<keyword evidence="5" id="KW-0444">Lipid biosynthesis</keyword>
<proteinExistence type="predicted"/>
<dbReference type="Gene3D" id="3.30.470.20">
    <property type="entry name" value="ATP-grasp fold, B domain"/>
    <property type="match status" value="1"/>
</dbReference>
<dbReference type="EMBL" id="RBZP01000001">
    <property type="protein sequence ID" value="RKQ37586.1"/>
    <property type="molecule type" value="Genomic_DNA"/>
</dbReference>
<sequence length="450" mass="49862">MIKKVLIANRGEIAARIIRTCQKIGIKTVAVYSEADKEAPFVKMADEYFLLGASPVNESYMNMQKIFLAAKETGADAIHPGYGFLSESETFAAACREKGLTFIGPKSEIIKLMGNKVEARKAMKEAGIPIIPGTENGITSVDEAVKFSDEIGYPVMLKASAGGGGIGMQVVHSKEELIKAFETASKRAYAFFGNGSMFVEKKVERAKHIEIQLLADNYGNVVHLFERDCSIQRRNQKVIEEAPCPFISEQTIKEMGEAAVKAAKKIGYTSAGTMEFLVDEDQNYYFLEMNTRIQVEHPVTEEITGQDIVEAQIQIANGEDLSIQQADIKKSGHAIEVRIYAEDPVTFYPSPGLIQSMKVPEGENVRNETTVKDNYQVTPFYDPMIAKLIVKGPTREDAISLLNQSLEAYKVVGIRTNIPMLLKIINTKAFQHGKITTAFVEEHYLSTINH</sequence>
<dbReference type="GO" id="GO:0006633">
    <property type="term" value="P:fatty acid biosynthetic process"/>
    <property type="evidence" value="ECO:0007669"/>
    <property type="project" value="UniProtKB-KW"/>
</dbReference>
<comment type="caution">
    <text evidence="16">The sequence shown here is derived from an EMBL/GenBank/DDBJ whole genome shotgun (WGS) entry which is preliminary data.</text>
</comment>
<dbReference type="Pfam" id="PF02786">
    <property type="entry name" value="CPSase_L_D2"/>
    <property type="match status" value="1"/>
</dbReference>
<evidence type="ECO:0000256" key="1">
    <source>
        <dbReference type="ARBA" id="ARBA00003761"/>
    </source>
</evidence>
<protein>
    <recommendedName>
        <fullName evidence="4">biotin carboxylase</fullName>
        <ecNumber evidence="4">6.3.4.14</ecNumber>
    </recommendedName>
</protein>
<comment type="function">
    <text evidence="1">This protein is a component of the acetyl coenzyme A carboxylase complex; first, biotin carboxylase catalyzes the carboxylation of the carrier protein and then the transcarboxylase transfers the carboxyl group to form malonyl-CoA.</text>
</comment>
<dbReference type="SUPFAM" id="SSF51246">
    <property type="entry name" value="Rudiment single hybrid motif"/>
    <property type="match status" value="1"/>
</dbReference>
<dbReference type="FunFam" id="3.30.1490.20:FF:000003">
    <property type="entry name" value="acetyl-CoA carboxylase isoform X1"/>
    <property type="match status" value="1"/>
</dbReference>
<dbReference type="InterPro" id="IPR011761">
    <property type="entry name" value="ATP-grasp"/>
</dbReference>
<feature type="domain" description="ATP-grasp" evidence="14">
    <location>
        <begin position="120"/>
        <end position="317"/>
    </location>
</feature>
<dbReference type="InterPro" id="IPR011054">
    <property type="entry name" value="Rudment_hybrid_motif"/>
</dbReference>
<dbReference type="Pfam" id="PF02785">
    <property type="entry name" value="Biotin_carb_C"/>
    <property type="match status" value="1"/>
</dbReference>